<feature type="compositionally biased region" description="Basic and acidic residues" evidence="4">
    <location>
        <begin position="1"/>
        <end position="20"/>
    </location>
</feature>
<dbReference type="GO" id="GO:0009691">
    <property type="term" value="P:cytokinin biosynthetic process"/>
    <property type="evidence" value="ECO:0007669"/>
    <property type="project" value="InterPro"/>
</dbReference>
<dbReference type="NCBIfam" id="TIGR00730">
    <property type="entry name" value="Rossman fold protein, TIGR00730 family"/>
    <property type="match status" value="1"/>
</dbReference>
<dbReference type="Proteomes" id="UP000239735">
    <property type="component" value="Unassembled WGS sequence"/>
</dbReference>
<protein>
    <recommendedName>
        <fullName evidence="3">AMP nucleosidase</fullName>
        <ecNumber evidence="2">3.2.2.4</ecNumber>
    </recommendedName>
    <alternativeName>
        <fullName evidence="3">AMP nucleosidase</fullName>
    </alternativeName>
</protein>
<dbReference type="GO" id="GO:0005829">
    <property type="term" value="C:cytosol"/>
    <property type="evidence" value="ECO:0007669"/>
    <property type="project" value="TreeGrafter"/>
</dbReference>
<proteinExistence type="predicted"/>
<feature type="compositionally biased region" description="Low complexity" evidence="4">
    <location>
        <begin position="21"/>
        <end position="32"/>
    </location>
</feature>
<dbReference type="EC" id="3.2.2.4" evidence="2"/>
<reference evidence="6" key="1">
    <citation type="submission" date="2018-02" db="EMBL/GenBank/DDBJ databases">
        <authorList>
            <person name="Hausmann B."/>
        </authorList>
    </citation>
    <scope>NUCLEOTIDE SEQUENCE [LARGE SCALE GENOMIC DNA]</scope>
    <source>
        <strain evidence="6">Peat soil MAG SbA5</strain>
    </source>
</reference>
<evidence type="ECO:0000256" key="2">
    <source>
        <dbReference type="ARBA" id="ARBA00011985"/>
    </source>
</evidence>
<dbReference type="Pfam" id="PF03641">
    <property type="entry name" value="Lysine_decarbox"/>
    <property type="match status" value="1"/>
</dbReference>
<feature type="region of interest" description="Disordered" evidence="4">
    <location>
        <begin position="1"/>
        <end position="32"/>
    </location>
</feature>
<dbReference type="EMBL" id="OKRB01000085">
    <property type="protein sequence ID" value="SPE20282.1"/>
    <property type="molecule type" value="Genomic_DNA"/>
</dbReference>
<dbReference type="PANTHER" id="PTHR43393">
    <property type="entry name" value="CYTOKININ RIBOSIDE 5'-MONOPHOSPHATE PHOSPHORIBOHYDROLASE"/>
    <property type="match status" value="1"/>
</dbReference>
<evidence type="ECO:0000313" key="5">
    <source>
        <dbReference type="EMBL" id="SPE20282.1"/>
    </source>
</evidence>
<comment type="catalytic activity">
    <reaction evidence="1">
        <text>AMP + H2O = D-ribose 5-phosphate + adenine</text>
        <dbReference type="Rhea" id="RHEA:20129"/>
        <dbReference type="ChEBI" id="CHEBI:15377"/>
        <dbReference type="ChEBI" id="CHEBI:16708"/>
        <dbReference type="ChEBI" id="CHEBI:78346"/>
        <dbReference type="ChEBI" id="CHEBI:456215"/>
        <dbReference type="EC" id="3.2.2.4"/>
    </reaction>
</comment>
<evidence type="ECO:0000256" key="3">
    <source>
        <dbReference type="ARBA" id="ARBA00031983"/>
    </source>
</evidence>
<dbReference type="Gene3D" id="3.40.50.450">
    <property type="match status" value="1"/>
</dbReference>
<dbReference type="SUPFAM" id="SSF102405">
    <property type="entry name" value="MCP/YpsA-like"/>
    <property type="match status" value="1"/>
</dbReference>
<gene>
    <name evidence="5" type="ORF">SBA5_290136</name>
</gene>
<organism evidence="5 6">
    <name type="scientific">Candidatus Sulfuritelmatomonas gaucii</name>
    <dbReference type="NCBI Taxonomy" id="2043161"/>
    <lineage>
        <taxon>Bacteria</taxon>
        <taxon>Pseudomonadati</taxon>
        <taxon>Acidobacteriota</taxon>
        <taxon>Terriglobia</taxon>
        <taxon>Terriglobales</taxon>
        <taxon>Acidobacteriaceae</taxon>
        <taxon>Candidatus Sulfuritelmatomonas</taxon>
    </lineage>
</organism>
<dbReference type="GO" id="GO:0008714">
    <property type="term" value="F:AMP nucleosidase activity"/>
    <property type="evidence" value="ECO:0007669"/>
    <property type="project" value="UniProtKB-EC"/>
</dbReference>
<evidence type="ECO:0000256" key="4">
    <source>
        <dbReference type="SAM" id="MobiDB-lite"/>
    </source>
</evidence>
<dbReference type="InterPro" id="IPR031100">
    <property type="entry name" value="LOG_fam"/>
</dbReference>
<name>A0A2N9LAH2_9BACT</name>
<sequence length="371" mass="41208">MKNREQGNKGAREQEIETPKKPAATPQAAAAAAVPRAVIPGNGSPPVLEPAPLAYENLEFLNSPDGRLIRIVSEFLEPLARFRREQIQDTVVFFGSARFRGREEADHALELLDNTGSTRLAPSEEQPAMAQEIATGKATELQRKRAVSAVEMARYYEDARRLAQLLTQWAKTIPSRKHRFVVTSGGGPGIMEAANRGAYEAGGKTIGMNILLPFEQRPNPYITPSLNFEFHYFFMRKLWFAYLSKALVVFPGGFGTLDEMFEILTLAQTQKLAKKITVLIYGPEYWKKVFNLEALVDTGAISPKDLDLFQYADTPEQAFELLKQGLTDNYLAAEAAAAAARPESKKASEEDLMSGWSMDDFLSPELAKTKK</sequence>
<dbReference type="InterPro" id="IPR052341">
    <property type="entry name" value="LOG_family_nucleotidases"/>
</dbReference>
<evidence type="ECO:0000313" key="6">
    <source>
        <dbReference type="Proteomes" id="UP000239735"/>
    </source>
</evidence>
<dbReference type="PANTHER" id="PTHR43393:SF3">
    <property type="entry name" value="LYSINE DECARBOXYLASE-LIKE PROTEIN"/>
    <property type="match status" value="1"/>
</dbReference>
<dbReference type="InterPro" id="IPR005269">
    <property type="entry name" value="LOG"/>
</dbReference>
<dbReference type="AlphaFoldDB" id="A0A2N9LAH2"/>
<accession>A0A2N9LAH2</accession>
<dbReference type="OrthoDB" id="9801098at2"/>
<evidence type="ECO:0000256" key="1">
    <source>
        <dbReference type="ARBA" id="ARBA00000274"/>
    </source>
</evidence>